<evidence type="ECO:0000313" key="2">
    <source>
        <dbReference type="EMBL" id="BAM02978.1"/>
    </source>
</evidence>
<dbReference type="eggNOG" id="COG3209">
    <property type="taxonomic scope" value="Bacteria"/>
</dbReference>
<dbReference type="STRING" id="1142394.PSMK_08190"/>
<accession>I0ICJ0</accession>
<dbReference type="Gene3D" id="2.180.10.10">
    <property type="entry name" value="RHS repeat-associated core"/>
    <property type="match status" value="1"/>
</dbReference>
<sequence>MITHTDIRRHRPTLLIGPRVGAQGEPFRATFSITRSTASRNHDMLKFLFGVEEEGTYNVLTLSHKGGSPSAPSGSRLDDASGVGVAGTRTAANAVSTPNPSDRVWVRVASDGAAVTAKMLLDNTGPPSEAAWSGAGEAYRSTAFPMNGGRVGFRSAYGVAFVRHFTLETDHDNDGSWTREYDALIDHPGGHATIRYEHDAAGNLTFDGVFSYAYDAVADPGDRRLAPPRLKPASLSIRLVSVRNAYREAGASQSVQEGSVVTAMAYDGLGRRTTRAVQNSGNLDFTHHAYFDGQRQVEERNGSDLVLRQQVWGLDYIDELVSTSLNFDPTDTTESVCERHFYALHDSQYNILGIVAAGGALVERYEYTPYGQRQVYGSGWLPYDLDGNGVVDQADADVVDAGRYGPDDSSSYIADVSGDGQVDDNDYYPVLYSGAYPFLGLQILPQNDLKAYTPRLGSFAGRLASEGAGSSLNPFGHQGLHHDEATGLIYNRARMLHPTLGRFVQRDPLGYVDGANQYLYHPALHGGTDWTGTRRVPPYSVPTYQARSTAEDAGSNSLQPGEWGGNRDAIRHCVLMCELAKDFGRQGAIDFGHAYETDNEPTLPDGARGVQGYADYTAFVLHDRAMDLHNNEVGASIGEALSDLQDLVPECSRTCADACADALDNGALLVNVENGYKLDWHPGQAPWERPPTIPDVNVFP</sequence>
<feature type="domain" description="DUF6973" evidence="1">
    <location>
        <begin position="537"/>
        <end position="645"/>
    </location>
</feature>
<dbReference type="PANTHER" id="PTHR32305:SF15">
    <property type="entry name" value="PROTEIN RHSA-RELATED"/>
    <property type="match status" value="1"/>
</dbReference>
<evidence type="ECO:0000259" key="1">
    <source>
        <dbReference type="Pfam" id="PF22322"/>
    </source>
</evidence>
<dbReference type="Pfam" id="PF22322">
    <property type="entry name" value="DUF6973"/>
    <property type="match status" value="1"/>
</dbReference>
<dbReference type="InterPro" id="IPR022385">
    <property type="entry name" value="Rhs_assc_core"/>
</dbReference>
<dbReference type="EMBL" id="AP012338">
    <property type="protein sequence ID" value="BAM02978.1"/>
    <property type="molecule type" value="Genomic_DNA"/>
</dbReference>
<dbReference type="PANTHER" id="PTHR32305">
    <property type="match status" value="1"/>
</dbReference>
<dbReference type="Proteomes" id="UP000007881">
    <property type="component" value="Chromosome"/>
</dbReference>
<reference evidence="2 3" key="1">
    <citation type="submission" date="2012-02" db="EMBL/GenBank/DDBJ databases">
        <title>Complete genome sequence of Phycisphaera mikurensis NBRC 102666.</title>
        <authorList>
            <person name="Ankai A."/>
            <person name="Hosoyama A."/>
            <person name="Terui Y."/>
            <person name="Sekine M."/>
            <person name="Fukai R."/>
            <person name="Kato Y."/>
            <person name="Nakamura S."/>
            <person name="Yamada-Narita S."/>
            <person name="Kawakoshi A."/>
            <person name="Fukunaga Y."/>
            <person name="Yamazaki S."/>
            <person name="Fujita N."/>
        </authorList>
    </citation>
    <scope>NUCLEOTIDE SEQUENCE [LARGE SCALE GENOMIC DNA]</scope>
    <source>
        <strain evidence="3">NBRC 102666 / KCTC 22515 / FYK2301M01</strain>
    </source>
</reference>
<dbReference type="AlphaFoldDB" id="I0ICJ0"/>
<organism evidence="2 3">
    <name type="scientific">Phycisphaera mikurensis (strain NBRC 102666 / KCTC 22515 / FYK2301M01)</name>
    <dbReference type="NCBI Taxonomy" id="1142394"/>
    <lineage>
        <taxon>Bacteria</taxon>
        <taxon>Pseudomonadati</taxon>
        <taxon>Planctomycetota</taxon>
        <taxon>Phycisphaerae</taxon>
        <taxon>Phycisphaerales</taxon>
        <taxon>Phycisphaeraceae</taxon>
        <taxon>Phycisphaera</taxon>
    </lineage>
</organism>
<keyword evidence="3" id="KW-1185">Reference proteome</keyword>
<name>I0ICJ0_PHYMF</name>
<dbReference type="InterPro" id="IPR050708">
    <property type="entry name" value="T6SS_VgrG/RHS"/>
</dbReference>
<protein>
    <recommendedName>
        <fullName evidence="1">DUF6973 domain-containing protein</fullName>
    </recommendedName>
</protein>
<dbReference type="KEGG" id="phm:PSMK_08190"/>
<proteinExistence type="predicted"/>
<dbReference type="InterPro" id="IPR054246">
    <property type="entry name" value="DUF6973"/>
</dbReference>
<evidence type="ECO:0000313" key="3">
    <source>
        <dbReference type="Proteomes" id="UP000007881"/>
    </source>
</evidence>
<dbReference type="HOGENOM" id="CLU_393731_0_0_0"/>
<dbReference type="NCBIfam" id="TIGR03696">
    <property type="entry name" value="Rhs_assc_core"/>
    <property type="match status" value="1"/>
</dbReference>
<gene>
    <name evidence="2" type="ordered locus">PSMK_08190</name>
</gene>